<protein>
    <submittedName>
        <fullName evidence="5">Uncharacterized protein</fullName>
    </submittedName>
</protein>
<dbReference type="AlphaFoldDB" id="A0A0G4IKF1"/>
<name>A0A0G4IKF1_PLABS</name>
<dbReference type="InterPro" id="IPR015915">
    <property type="entry name" value="Kelch-typ_b-propeller"/>
</dbReference>
<sequence length="277" mass="30705">MKTVKAVVVFDRHLVVACVEAVSSHVILYMYLPRSGRWRRLPPPSITSIAACQSIGDRYLIVVDNDGATMLYSLDDKLWHKCPSAPSPHRNGAAGVIRGRDRGRALIVCGGDTGEALVESGAKFDLKTKTWSSIAPMPEGREKMGSCVYKDRLVVAGGFIGEDLEDDTASCIAYDPASDTWNEIGDLACPRSNVSLFNLGGRLVADCGDEFLEYDDRVNQWAPSRLTARDRRSPGMTIALRAFMLGDIAWAHHKSKFPSKRSSPMHRRILSRRLRQR</sequence>
<gene>
    <name evidence="5" type="ORF">PBRA_004288</name>
</gene>
<proteinExistence type="predicted"/>
<dbReference type="Proteomes" id="UP000039324">
    <property type="component" value="Unassembled WGS sequence"/>
</dbReference>
<dbReference type="SUPFAM" id="SSF117281">
    <property type="entry name" value="Kelch motif"/>
    <property type="match status" value="1"/>
</dbReference>
<keyword evidence="4" id="KW-1133">Transmembrane helix</keyword>
<evidence type="ECO:0000256" key="3">
    <source>
        <dbReference type="SAM" id="MobiDB-lite"/>
    </source>
</evidence>
<feature type="transmembrane region" description="Helical" evidence="4">
    <location>
        <begin position="12"/>
        <end position="32"/>
    </location>
</feature>
<keyword evidence="6" id="KW-1185">Reference proteome</keyword>
<keyword evidence="1" id="KW-0880">Kelch repeat</keyword>
<dbReference type="PANTHER" id="PTHR46344:SF27">
    <property type="entry name" value="KELCH REPEAT SUPERFAMILY PROTEIN"/>
    <property type="match status" value="1"/>
</dbReference>
<dbReference type="Gene3D" id="2.120.10.80">
    <property type="entry name" value="Kelch-type beta propeller"/>
    <property type="match status" value="1"/>
</dbReference>
<dbReference type="EMBL" id="CDSF01000024">
    <property type="protein sequence ID" value="CEO95562.1"/>
    <property type="molecule type" value="Genomic_DNA"/>
</dbReference>
<dbReference type="STRING" id="37360.A0A0G4IKF1"/>
<organism evidence="5 6">
    <name type="scientific">Plasmodiophora brassicae</name>
    <name type="common">Clubroot disease agent</name>
    <dbReference type="NCBI Taxonomy" id="37360"/>
    <lineage>
        <taxon>Eukaryota</taxon>
        <taxon>Sar</taxon>
        <taxon>Rhizaria</taxon>
        <taxon>Endomyxa</taxon>
        <taxon>Phytomyxea</taxon>
        <taxon>Plasmodiophorida</taxon>
        <taxon>Plasmodiophoridae</taxon>
        <taxon>Plasmodiophora</taxon>
    </lineage>
</organism>
<dbReference type="OrthoDB" id="45365at2759"/>
<evidence type="ECO:0000313" key="6">
    <source>
        <dbReference type="Proteomes" id="UP000039324"/>
    </source>
</evidence>
<evidence type="ECO:0000256" key="1">
    <source>
        <dbReference type="ARBA" id="ARBA00022441"/>
    </source>
</evidence>
<feature type="region of interest" description="Disordered" evidence="3">
    <location>
        <begin position="257"/>
        <end position="277"/>
    </location>
</feature>
<keyword evidence="4" id="KW-0472">Membrane</keyword>
<keyword evidence="4" id="KW-0812">Transmembrane</keyword>
<dbReference type="PANTHER" id="PTHR46344">
    <property type="entry name" value="OS02G0202900 PROTEIN"/>
    <property type="match status" value="1"/>
</dbReference>
<evidence type="ECO:0000313" key="5">
    <source>
        <dbReference type="EMBL" id="CEO95562.1"/>
    </source>
</evidence>
<keyword evidence="2" id="KW-0677">Repeat</keyword>
<reference evidence="5 6" key="1">
    <citation type="submission" date="2015-02" db="EMBL/GenBank/DDBJ databases">
        <authorList>
            <person name="Chooi Y.-H."/>
        </authorList>
    </citation>
    <scope>NUCLEOTIDE SEQUENCE [LARGE SCALE GENOMIC DNA]</scope>
    <source>
        <strain evidence="5">E3</strain>
    </source>
</reference>
<accession>A0A0G4IKF1</accession>
<dbReference type="Pfam" id="PF01344">
    <property type="entry name" value="Kelch_1"/>
    <property type="match status" value="2"/>
</dbReference>
<dbReference type="InterPro" id="IPR006652">
    <property type="entry name" value="Kelch_1"/>
</dbReference>
<dbReference type="SMART" id="SM00612">
    <property type="entry name" value="Kelch"/>
    <property type="match status" value="3"/>
</dbReference>
<evidence type="ECO:0000256" key="4">
    <source>
        <dbReference type="SAM" id="Phobius"/>
    </source>
</evidence>
<evidence type="ECO:0000256" key="2">
    <source>
        <dbReference type="ARBA" id="ARBA00022737"/>
    </source>
</evidence>